<evidence type="ECO:0000256" key="1">
    <source>
        <dbReference type="SAM" id="Coils"/>
    </source>
</evidence>
<dbReference type="GO" id="GO:0044528">
    <property type="term" value="P:regulation of mitochondrial mRNA stability"/>
    <property type="evidence" value="ECO:0007669"/>
    <property type="project" value="TreeGrafter"/>
</dbReference>
<comment type="caution">
    <text evidence="3">The sequence shown here is derived from an EMBL/GenBank/DDBJ whole genome shotgun (WGS) entry which is preliminary data.</text>
</comment>
<dbReference type="Proteomes" id="UP001054857">
    <property type="component" value="Unassembled WGS sequence"/>
</dbReference>
<dbReference type="GO" id="GO:0000963">
    <property type="term" value="P:mitochondrial RNA processing"/>
    <property type="evidence" value="ECO:0007669"/>
    <property type="project" value="TreeGrafter"/>
</dbReference>
<evidence type="ECO:0000313" key="3">
    <source>
        <dbReference type="EMBL" id="GFR51521.1"/>
    </source>
</evidence>
<dbReference type="GO" id="GO:0035770">
    <property type="term" value="C:ribonucleoprotein granule"/>
    <property type="evidence" value="ECO:0007669"/>
    <property type="project" value="TreeGrafter"/>
</dbReference>
<feature type="compositionally biased region" description="Low complexity" evidence="2">
    <location>
        <begin position="1064"/>
        <end position="1076"/>
    </location>
</feature>
<feature type="region of interest" description="Disordered" evidence="2">
    <location>
        <begin position="545"/>
        <end position="571"/>
    </location>
</feature>
<dbReference type="GO" id="GO:0003723">
    <property type="term" value="F:RNA binding"/>
    <property type="evidence" value="ECO:0007669"/>
    <property type="project" value="TreeGrafter"/>
</dbReference>
<evidence type="ECO:0000313" key="4">
    <source>
        <dbReference type="Proteomes" id="UP001054857"/>
    </source>
</evidence>
<feature type="region of interest" description="Disordered" evidence="2">
    <location>
        <begin position="1040"/>
        <end position="1092"/>
    </location>
</feature>
<dbReference type="InterPro" id="IPR050870">
    <property type="entry name" value="FAST_kinase"/>
</dbReference>
<dbReference type="PANTHER" id="PTHR21228">
    <property type="entry name" value="FAST LEU-RICH DOMAIN-CONTAINING"/>
    <property type="match status" value="1"/>
</dbReference>
<protein>
    <recommendedName>
        <fullName evidence="5">Tbc2 translation factor, chloroplastic</fullName>
    </recommendedName>
</protein>
<feature type="compositionally biased region" description="Low complexity" evidence="2">
    <location>
        <begin position="120"/>
        <end position="142"/>
    </location>
</feature>
<dbReference type="GO" id="GO:0005759">
    <property type="term" value="C:mitochondrial matrix"/>
    <property type="evidence" value="ECO:0007669"/>
    <property type="project" value="TreeGrafter"/>
</dbReference>
<organism evidence="3 4">
    <name type="scientific">Astrephomene gubernaculifera</name>
    <dbReference type="NCBI Taxonomy" id="47775"/>
    <lineage>
        <taxon>Eukaryota</taxon>
        <taxon>Viridiplantae</taxon>
        <taxon>Chlorophyta</taxon>
        <taxon>core chlorophytes</taxon>
        <taxon>Chlorophyceae</taxon>
        <taxon>CS clade</taxon>
        <taxon>Chlamydomonadales</taxon>
        <taxon>Astrephomenaceae</taxon>
        <taxon>Astrephomene</taxon>
    </lineage>
</organism>
<dbReference type="GO" id="GO:1901259">
    <property type="term" value="P:chloroplast rRNA processing"/>
    <property type="evidence" value="ECO:0007669"/>
    <property type="project" value="TreeGrafter"/>
</dbReference>
<dbReference type="AlphaFoldDB" id="A0AAD3E0L9"/>
<reference evidence="3 4" key="1">
    <citation type="journal article" date="2021" name="Sci. Rep.">
        <title>Genome sequencing of the multicellular alga Astrephomene provides insights into convergent evolution of germ-soma differentiation.</title>
        <authorList>
            <person name="Yamashita S."/>
            <person name="Yamamoto K."/>
            <person name="Matsuzaki R."/>
            <person name="Suzuki S."/>
            <person name="Yamaguchi H."/>
            <person name="Hirooka S."/>
            <person name="Minakuchi Y."/>
            <person name="Miyagishima S."/>
            <person name="Kawachi M."/>
            <person name="Toyoda A."/>
            <person name="Nozaki H."/>
        </authorList>
    </citation>
    <scope>NUCLEOTIDE SEQUENCE [LARGE SCALE GENOMIC DNA]</scope>
    <source>
        <strain evidence="3 4">NIES-4017</strain>
    </source>
</reference>
<evidence type="ECO:0000256" key="2">
    <source>
        <dbReference type="SAM" id="MobiDB-lite"/>
    </source>
</evidence>
<feature type="coiled-coil region" evidence="1">
    <location>
        <begin position="878"/>
        <end position="905"/>
    </location>
</feature>
<proteinExistence type="predicted"/>
<feature type="region of interest" description="Disordered" evidence="2">
    <location>
        <begin position="975"/>
        <end position="1019"/>
    </location>
</feature>
<name>A0AAD3E0L9_9CHLO</name>
<feature type="region of interest" description="Disordered" evidence="2">
    <location>
        <begin position="164"/>
        <end position="204"/>
    </location>
</feature>
<gene>
    <name evidence="3" type="ORF">Agub_g13937</name>
</gene>
<dbReference type="GO" id="GO:0009507">
    <property type="term" value="C:chloroplast"/>
    <property type="evidence" value="ECO:0007669"/>
    <property type="project" value="GOC"/>
</dbReference>
<dbReference type="PANTHER" id="PTHR21228:SF40">
    <property type="entry name" value="LD45607P"/>
    <property type="match status" value="1"/>
</dbReference>
<dbReference type="EMBL" id="BMAR01000051">
    <property type="protein sequence ID" value="GFR51521.1"/>
    <property type="molecule type" value="Genomic_DNA"/>
</dbReference>
<keyword evidence="1" id="KW-0175">Coiled coil</keyword>
<accession>A0AAD3E0L9</accession>
<feature type="compositionally biased region" description="Low complexity" evidence="2">
    <location>
        <begin position="92"/>
        <end position="106"/>
    </location>
</feature>
<feature type="region of interest" description="Disordered" evidence="2">
    <location>
        <begin position="72"/>
        <end position="147"/>
    </location>
</feature>
<evidence type="ECO:0008006" key="5">
    <source>
        <dbReference type="Google" id="ProtNLM"/>
    </source>
</evidence>
<keyword evidence="4" id="KW-1185">Reference proteome</keyword>
<sequence length="1104" mass="118600">MSSWVPTRTAPSEPLCSPSTSYAAPVVFSCILRSGWRRKGILQRHNRTRDSTSCQASQALQSYHNTYKLIQQAGKKPGGSPQTGPEPGPDEGGAQDQQQGQQQGQQRPRRGQRSRSASEPTQQQQQQQQQQPTQPNASQPQPFASSPIEGLFQEHDRLSAVADQRLQQQSQPLLQPPSPALHRPQLPNAPQHPTSAAPGRLNDANVRPNAAQSLTDATAAAGDAAQTLMHHLPRHLTRNRPPPSALWQPPPASLRSRTALTVAIQRCPSYTRLHQLLVDNAAEYNAHHTCATLWRMMELHSAGLRPRESRLFKESCSTMLTILRRQQPDQLPPRAAVVAAYSLARLELPDRELLAGLAAGLEPQLMSLQPPGLATLLWSLARLSHQPPARWMESALAAAAGQLRGFRPRELAMLLWSLARLRYKAAPECMRRLLGAAEEQLGGFCGRSLATCVHSLALSQQHPGQGWLVGAMARAVQLGPGAFTPQGLSLFCWGLAKLGCAPTPGLLDLLHQHANNGLRLSHNHPNWSTSQQLLQQQQQQQLQQQQRSTSWQGLQGARQRPQQQQQQQQQQQPYGGWYGGLDISVLLYSFATWGTRPQPQLARRLLAALLTELPYLEPNELANCMWACAKLKLHPNHSWMNVFLDASYRLLPYFKPVDLSQCLWSLARLSSRPPAPWLSLAISRLQVTAPLFGPTEVANTLWALAKMGVRGEQGLPSEVLQLLFFATDRRLSSFKPMELSSMVWAFAAMRRLPDKEWTAEFLKASYHKLPAMNGWCLATIGWSLAELALPLPPAWIYSYVNAARTLMQAAPSPPPPPPSAAVTTAAAAAGLMVPSATAAPNGTAGQEDNGGGGGGLSALDLAQIITALRRINGGGGGLAKVDEYLAEAEERLRDLEARSGAYSRQQVRFFLSMSPRQVGLAAAEVADAAAAAPTAEVVEVGNVADGLVDGFEELVGSEVGGVRAPASAAAKAVGGAAALRPRDQQPQAGDDGTAAAEGRHDAWRGSPSGGWGTTRTDAPSAVRLEVGKVGVELASPSGPAVWRRAGVTSEQQRDSGSSGGGGSASSSIGNGASGNAVSPRAASGDGDDVTSTEEIKRWLLAAAV</sequence>